<evidence type="ECO:0000313" key="6">
    <source>
        <dbReference type="EMBL" id="NGO66173.1"/>
    </source>
</evidence>
<keyword evidence="7" id="KW-1185">Reference proteome</keyword>
<dbReference type="PROSITE" id="PS51257">
    <property type="entry name" value="PROKAR_LIPOPROTEIN"/>
    <property type="match status" value="1"/>
</dbReference>
<dbReference type="Proteomes" id="UP000477849">
    <property type="component" value="Unassembled WGS sequence"/>
</dbReference>
<dbReference type="PANTHER" id="PTHR30469:SF15">
    <property type="entry name" value="HLYD FAMILY OF SECRETION PROTEINS"/>
    <property type="match status" value="1"/>
</dbReference>
<evidence type="ECO:0000256" key="3">
    <source>
        <dbReference type="SAM" id="SignalP"/>
    </source>
</evidence>
<dbReference type="NCBIfam" id="TIGR01730">
    <property type="entry name" value="RND_mfp"/>
    <property type="match status" value="1"/>
</dbReference>
<feature type="chain" id="PRO_5026709736" evidence="3">
    <location>
        <begin position="21"/>
        <end position="360"/>
    </location>
</feature>
<dbReference type="Pfam" id="PF25954">
    <property type="entry name" value="Beta-barrel_RND_2"/>
    <property type="match status" value="1"/>
</dbReference>
<dbReference type="EMBL" id="JAAKZH010000009">
    <property type="protein sequence ID" value="NGO66173.1"/>
    <property type="molecule type" value="Genomic_DNA"/>
</dbReference>
<dbReference type="RefSeq" id="WP_163901691.1">
    <property type="nucleotide sequence ID" value="NZ_CP048427.1"/>
</dbReference>
<dbReference type="Gene3D" id="1.10.287.470">
    <property type="entry name" value="Helix hairpin bin"/>
    <property type="match status" value="1"/>
</dbReference>
<dbReference type="GO" id="GO:0015562">
    <property type="term" value="F:efflux transmembrane transporter activity"/>
    <property type="evidence" value="ECO:0007669"/>
    <property type="project" value="TreeGrafter"/>
</dbReference>
<keyword evidence="2" id="KW-0175">Coiled coil</keyword>
<dbReference type="AlphaFoldDB" id="A0A6M1S5H8"/>
<evidence type="ECO:0000256" key="2">
    <source>
        <dbReference type="SAM" id="Coils"/>
    </source>
</evidence>
<evidence type="ECO:0000256" key="1">
    <source>
        <dbReference type="ARBA" id="ARBA00009477"/>
    </source>
</evidence>
<dbReference type="Gene3D" id="2.40.420.20">
    <property type="match status" value="1"/>
</dbReference>
<evidence type="ECO:0000259" key="5">
    <source>
        <dbReference type="Pfam" id="PF25954"/>
    </source>
</evidence>
<comment type="caution">
    <text evidence="6">The sequence shown here is derived from an EMBL/GenBank/DDBJ whole genome shotgun (WGS) entry which is preliminary data.</text>
</comment>
<dbReference type="InterPro" id="IPR058625">
    <property type="entry name" value="MdtA-like_BSH"/>
</dbReference>
<dbReference type="InterPro" id="IPR006143">
    <property type="entry name" value="RND_pump_MFP"/>
</dbReference>
<proteinExistence type="inferred from homology"/>
<feature type="domain" description="CusB-like beta-barrel" evidence="5">
    <location>
        <begin position="215"/>
        <end position="279"/>
    </location>
</feature>
<reference evidence="6 7" key="1">
    <citation type="submission" date="2020-02" db="EMBL/GenBank/DDBJ databases">
        <title>Genome sequence of the type strain CCBAU10050 of Rhizobium daejeonense.</title>
        <authorList>
            <person name="Gao J."/>
            <person name="Sun J."/>
        </authorList>
    </citation>
    <scope>NUCLEOTIDE SEQUENCE [LARGE SCALE GENOMIC DNA]</scope>
    <source>
        <strain evidence="6 7">CCBAU10050</strain>
    </source>
</reference>
<dbReference type="Pfam" id="PF25917">
    <property type="entry name" value="BSH_RND"/>
    <property type="match status" value="1"/>
</dbReference>
<feature type="domain" description="Multidrug resistance protein MdtA-like barrel-sandwich hybrid" evidence="4">
    <location>
        <begin position="61"/>
        <end position="196"/>
    </location>
</feature>
<evidence type="ECO:0000259" key="4">
    <source>
        <dbReference type="Pfam" id="PF25917"/>
    </source>
</evidence>
<dbReference type="GO" id="GO:1990281">
    <property type="term" value="C:efflux pump complex"/>
    <property type="evidence" value="ECO:0007669"/>
    <property type="project" value="TreeGrafter"/>
</dbReference>
<dbReference type="Gene3D" id="2.40.50.100">
    <property type="match status" value="1"/>
</dbReference>
<sequence>MRGFIRRTANLMLATLALSACDSSEDADKTTQPRPVLTAVAELRPARSEEYAGTVEPQIKTDIGFRIIGRLISRDVDVGDTVARGERLAAIDPTALELAVRSASAEVGSALAQLTNAQAAAERQRALLTTQASSQATVESADQAAIAAEATVSRAQAALAKAEEQLSYAQVEATFDAVVTATAAEVGQIVEPGDAVVTIARPDLRDAVVDIPVDSGPIAIGTKFRIALQMDPSAVVAGSVREVAPEADAITRTLRVRIALIDPPPSFRLGTTVRATLERDATPALTLPASALLEQDGKAYVWLIDEKDSIAVKQEIGVAHREDGIFTVATGLQPGARVAIAGVHTLEDRQKVILPEGNKP</sequence>
<evidence type="ECO:0000313" key="7">
    <source>
        <dbReference type="Proteomes" id="UP000477849"/>
    </source>
</evidence>
<dbReference type="SUPFAM" id="SSF111369">
    <property type="entry name" value="HlyD-like secretion proteins"/>
    <property type="match status" value="1"/>
</dbReference>
<organism evidence="6 7">
    <name type="scientific">Rhizobium daejeonense</name>
    <dbReference type="NCBI Taxonomy" id="240521"/>
    <lineage>
        <taxon>Bacteria</taxon>
        <taxon>Pseudomonadati</taxon>
        <taxon>Pseudomonadota</taxon>
        <taxon>Alphaproteobacteria</taxon>
        <taxon>Hyphomicrobiales</taxon>
        <taxon>Rhizobiaceae</taxon>
        <taxon>Rhizobium/Agrobacterium group</taxon>
        <taxon>Rhizobium</taxon>
    </lineage>
</organism>
<gene>
    <name evidence="6" type="ORF">G6N76_21155</name>
</gene>
<feature type="coiled-coil region" evidence="2">
    <location>
        <begin position="111"/>
        <end position="172"/>
    </location>
</feature>
<dbReference type="Gene3D" id="2.40.30.170">
    <property type="match status" value="1"/>
</dbReference>
<accession>A0A6M1S5H8</accession>
<protein>
    <submittedName>
        <fullName evidence="6">Efflux RND transporter periplasmic adaptor subunit</fullName>
    </submittedName>
</protein>
<keyword evidence="3" id="KW-0732">Signal</keyword>
<dbReference type="PANTHER" id="PTHR30469">
    <property type="entry name" value="MULTIDRUG RESISTANCE PROTEIN MDTA"/>
    <property type="match status" value="1"/>
</dbReference>
<dbReference type="InterPro" id="IPR058792">
    <property type="entry name" value="Beta-barrel_RND_2"/>
</dbReference>
<name>A0A6M1S5H8_9HYPH</name>
<feature type="signal peptide" evidence="3">
    <location>
        <begin position="1"/>
        <end position="20"/>
    </location>
</feature>
<comment type="similarity">
    <text evidence="1">Belongs to the membrane fusion protein (MFP) (TC 8.A.1) family.</text>
</comment>